<comment type="caution">
    <text evidence="7">The sequence shown here is derived from an EMBL/GenBank/DDBJ whole genome shotgun (WGS) entry which is preliminary data.</text>
</comment>
<evidence type="ECO:0000256" key="6">
    <source>
        <dbReference type="SAM" id="SignalP"/>
    </source>
</evidence>
<keyword evidence="5" id="KW-0560">Oxidoreductase</keyword>
<keyword evidence="4 5" id="KW-0349">Heme</keyword>
<evidence type="ECO:0000256" key="1">
    <source>
        <dbReference type="ARBA" id="ARBA00001971"/>
    </source>
</evidence>
<dbReference type="PRINTS" id="PR00385">
    <property type="entry name" value="P450"/>
</dbReference>
<dbReference type="InterPro" id="IPR017972">
    <property type="entry name" value="Cyt_P450_CS"/>
</dbReference>
<keyword evidence="6" id="KW-0732">Signal</keyword>
<keyword evidence="3 4" id="KW-0408">Iron</keyword>
<feature type="signal peptide" evidence="6">
    <location>
        <begin position="1"/>
        <end position="25"/>
    </location>
</feature>
<feature type="binding site" description="axial binding residue" evidence="4">
    <location>
        <position position="456"/>
    </location>
    <ligand>
        <name>heme</name>
        <dbReference type="ChEBI" id="CHEBI:30413"/>
    </ligand>
    <ligandPart>
        <name>Fe</name>
        <dbReference type="ChEBI" id="CHEBI:18248"/>
    </ligandPart>
</feature>
<dbReference type="Proteomes" id="UP000824998">
    <property type="component" value="Unassembled WGS sequence"/>
</dbReference>
<dbReference type="PANTHER" id="PTHR24305:SF180">
    <property type="entry name" value="P450, PUTATIVE (EUROFUNG)-RELATED"/>
    <property type="match status" value="1"/>
</dbReference>
<keyword evidence="5" id="KW-0503">Monooxygenase</keyword>
<keyword evidence="2 4" id="KW-0479">Metal-binding</keyword>
<feature type="chain" id="PRO_5040438551" evidence="6">
    <location>
        <begin position="26"/>
        <end position="511"/>
    </location>
</feature>
<reference evidence="7" key="1">
    <citation type="journal article" date="2021" name="IMA Fungus">
        <title>Genomic characterization of three marine fungi, including Emericellopsis atlantica sp. nov. with signatures of a generalist lifestyle and marine biomass degradation.</title>
        <authorList>
            <person name="Hagestad O.C."/>
            <person name="Hou L."/>
            <person name="Andersen J.H."/>
            <person name="Hansen E.H."/>
            <person name="Altermark B."/>
            <person name="Li C."/>
            <person name="Kuhnert E."/>
            <person name="Cox R.J."/>
            <person name="Crous P.W."/>
            <person name="Spatafora J.W."/>
            <person name="Lail K."/>
            <person name="Amirebrahimi M."/>
            <person name="Lipzen A."/>
            <person name="Pangilinan J."/>
            <person name="Andreopoulos W."/>
            <person name="Hayes R.D."/>
            <person name="Ng V."/>
            <person name="Grigoriev I.V."/>
            <person name="Jackson S.A."/>
            <person name="Sutton T.D.S."/>
            <person name="Dobson A.D.W."/>
            <person name="Rama T."/>
        </authorList>
    </citation>
    <scope>NUCLEOTIDE SEQUENCE</scope>
    <source>
        <strain evidence="7">TRa018bII</strain>
    </source>
</reference>
<dbReference type="GO" id="GO:0016705">
    <property type="term" value="F:oxidoreductase activity, acting on paired donors, with incorporation or reduction of molecular oxygen"/>
    <property type="evidence" value="ECO:0007669"/>
    <property type="project" value="InterPro"/>
</dbReference>
<evidence type="ECO:0000256" key="3">
    <source>
        <dbReference type="ARBA" id="ARBA00023004"/>
    </source>
</evidence>
<comment type="similarity">
    <text evidence="5">Belongs to the cytochrome P450 family.</text>
</comment>
<dbReference type="EMBL" id="MU251934">
    <property type="protein sequence ID" value="KAG9228467.1"/>
    <property type="molecule type" value="Genomic_DNA"/>
</dbReference>
<organism evidence="7 8">
    <name type="scientific">Amylocarpus encephaloides</name>
    <dbReference type="NCBI Taxonomy" id="45428"/>
    <lineage>
        <taxon>Eukaryota</taxon>
        <taxon>Fungi</taxon>
        <taxon>Dikarya</taxon>
        <taxon>Ascomycota</taxon>
        <taxon>Pezizomycotina</taxon>
        <taxon>Leotiomycetes</taxon>
        <taxon>Helotiales</taxon>
        <taxon>Helotiales incertae sedis</taxon>
        <taxon>Amylocarpus</taxon>
    </lineage>
</organism>
<evidence type="ECO:0000313" key="8">
    <source>
        <dbReference type="Proteomes" id="UP000824998"/>
    </source>
</evidence>
<dbReference type="Pfam" id="PF00067">
    <property type="entry name" value="p450"/>
    <property type="match status" value="1"/>
</dbReference>
<dbReference type="InterPro" id="IPR001128">
    <property type="entry name" value="Cyt_P450"/>
</dbReference>
<comment type="cofactor">
    <cofactor evidence="1 4">
        <name>heme</name>
        <dbReference type="ChEBI" id="CHEBI:30413"/>
    </cofactor>
</comment>
<dbReference type="InterPro" id="IPR002401">
    <property type="entry name" value="Cyt_P450_E_grp-I"/>
</dbReference>
<sequence length="511" mass="56899">MGLVTGSLLLLLVPVALTIFKSAYAHLTSPIKSIPGPFFAKFTNVWRLLDALGGRAELSHQYLHAKYGPNVRLGPDLVSVSDPELLRKIYDIRGQFTKTNFYKVGDAKAGNVTIANVFSTRNNEDHSKRRSLLNSLYKIGNLVQMETRVDETINAFFKCIDQQFVEGPNSDIACPLDEWLLYFAWDVVGQLTFSKSMGFLDAGKDHSGFMDTSDRALDYFCVVGQLPALDDWLAKNPIEGIRKKGPPNFDAAAGYCLEKYMARVQGTDGKSVKTRDMLDDFLEVKSKNSDMDDFAVVSALLVNILAGADTTGILLRAIVYYTLKNPAVLKRLQDELDAADLTSPVSYSAACKLPYLDAVIREASRIHPGVGLLLERVVPEGGLQLPGSIFLPPGIKVGMSAWVVHQNKAVFGQDAASFNPQRWLRDTTLETEESFAARLANMKRSDLTFGAGKRSCLGKEFTLLETYKSMASLFLKYDMALTDPEKEWKIQNSWFVRQTGLDITFLQRRNR</sequence>
<dbReference type="InterPro" id="IPR050121">
    <property type="entry name" value="Cytochrome_P450_monoxygenase"/>
</dbReference>
<gene>
    <name evidence="7" type="ORF">BJ875DRAFT_500710</name>
</gene>
<evidence type="ECO:0000256" key="4">
    <source>
        <dbReference type="PIRSR" id="PIRSR602401-1"/>
    </source>
</evidence>
<proteinExistence type="inferred from homology"/>
<evidence type="ECO:0000256" key="2">
    <source>
        <dbReference type="ARBA" id="ARBA00022723"/>
    </source>
</evidence>
<dbReference type="Gene3D" id="1.10.630.10">
    <property type="entry name" value="Cytochrome P450"/>
    <property type="match status" value="1"/>
</dbReference>
<dbReference type="AlphaFoldDB" id="A0A9P7Y8A0"/>
<dbReference type="SUPFAM" id="SSF48264">
    <property type="entry name" value="Cytochrome P450"/>
    <property type="match status" value="1"/>
</dbReference>
<dbReference type="OrthoDB" id="3934656at2759"/>
<accession>A0A9P7Y8A0</accession>
<evidence type="ECO:0000256" key="5">
    <source>
        <dbReference type="RuleBase" id="RU000461"/>
    </source>
</evidence>
<dbReference type="InterPro" id="IPR036396">
    <property type="entry name" value="Cyt_P450_sf"/>
</dbReference>
<dbReference type="PRINTS" id="PR00463">
    <property type="entry name" value="EP450I"/>
</dbReference>
<name>A0A9P7Y8A0_9HELO</name>
<dbReference type="PROSITE" id="PS00086">
    <property type="entry name" value="CYTOCHROME_P450"/>
    <property type="match status" value="1"/>
</dbReference>
<dbReference type="GO" id="GO:0005506">
    <property type="term" value="F:iron ion binding"/>
    <property type="evidence" value="ECO:0007669"/>
    <property type="project" value="InterPro"/>
</dbReference>
<dbReference type="PANTHER" id="PTHR24305">
    <property type="entry name" value="CYTOCHROME P450"/>
    <property type="match status" value="1"/>
</dbReference>
<dbReference type="GO" id="GO:0020037">
    <property type="term" value="F:heme binding"/>
    <property type="evidence" value="ECO:0007669"/>
    <property type="project" value="InterPro"/>
</dbReference>
<dbReference type="GO" id="GO:0004497">
    <property type="term" value="F:monooxygenase activity"/>
    <property type="evidence" value="ECO:0007669"/>
    <property type="project" value="UniProtKB-KW"/>
</dbReference>
<evidence type="ECO:0000313" key="7">
    <source>
        <dbReference type="EMBL" id="KAG9228467.1"/>
    </source>
</evidence>
<protein>
    <submittedName>
        <fullName evidence="7">Cytochrome P450</fullName>
    </submittedName>
</protein>
<dbReference type="CDD" id="cd11060">
    <property type="entry name" value="CYP57A1-like"/>
    <property type="match status" value="1"/>
</dbReference>
<keyword evidence="8" id="KW-1185">Reference proteome</keyword>